<sequence>MSDATRDDLADLFAGCRAELYSAVIADTLDSFGYRRQVLPRALRPLDESLILCGRIRVGVFMPIFHDDETVNVYENEIRLVDDLKVDDVPVLICHGNLDIAPWGELLTTRAMQLNAAGCVTDGCVRDVARIRAARFPLFCGGFNPSDTKYRGKLMWLDVPGKIGNVEIESGDMIFGDVDGIVAVPQAIARQVVAAALDKVRAENKVRDALLSGMSLAEAFETFAVL</sequence>
<evidence type="ECO:0000256" key="5">
    <source>
        <dbReference type="PIRSR" id="PIRSR605493-1"/>
    </source>
</evidence>
<dbReference type="Proteomes" id="UP000553963">
    <property type="component" value="Unassembled WGS sequence"/>
</dbReference>
<reference evidence="6 7" key="1">
    <citation type="submission" date="2020-08" db="EMBL/GenBank/DDBJ databases">
        <title>Genomic Encyclopedia of Type Strains, Phase IV (KMG-IV): sequencing the most valuable type-strain genomes for metagenomic binning, comparative biology and taxonomic classification.</title>
        <authorList>
            <person name="Goeker M."/>
        </authorList>
    </citation>
    <scope>NUCLEOTIDE SEQUENCE [LARGE SCALE GENOMIC DNA]</scope>
    <source>
        <strain evidence="6 7">DSM 25966</strain>
    </source>
</reference>
<evidence type="ECO:0000313" key="6">
    <source>
        <dbReference type="EMBL" id="MBB3933793.1"/>
    </source>
</evidence>
<evidence type="ECO:0000256" key="4">
    <source>
        <dbReference type="ARBA" id="ARBA00030169"/>
    </source>
</evidence>
<dbReference type="CDD" id="cd16841">
    <property type="entry name" value="RraA_family"/>
    <property type="match status" value="1"/>
</dbReference>
<proteinExistence type="predicted"/>
<dbReference type="PANTHER" id="PTHR33254">
    <property type="entry name" value="4-HYDROXY-4-METHYL-2-OXOGLUTARATE ALDOLASE 3-RELATED"/>
    <property type="match status" value="1"/>
</dbReference>
<dbReference type="AlphaFoldDB" id="A0A840AX73"/>
<keyword evidence="5" id="KW-0479">Metal-binding</keyword>
<evidence type="ECO:0000256" key="1">
    <source>
        <dbReference type="ARBA" id="ARBA00001968"/>
    </source>
</evidence>
<evidence type="ECO:0000313" key="7">
    <source>
        <dbReference type="Proteomes" id="UP000553963"/>
    </source>
</evidence>
<keyword evidence="7" id="KW-1185">Reference proteome</keyword>
<feature type="binding site" evidence="5">
    <location>
        <position position="127"/>
    </location>
    <ligand>
        <name>Mg(2+)</name>
        <dbReference type="ChEBI" id="CHEBI:18420"/>
    </ligand>
</feature>
<dbReference type="EMBL" id="JACIDS010000008">
    <property type="protein sequence ID" value="MBB3933793.1"/>
    <property type="molecule type" value="Genomic_DNA"/>
</dbReference>
<dbReference type="InterPro" id="IPR036704">
    <property type="entry name" value="RraA/RraA-like_sf"/>
</dbReference>
<dbReference type="RefSeq" id="WP_183401449.1">
    <property type="nucleotide sequence ID" value="NZ_JACIDS010000008.1"/>
</dbReference>
<gene>
    <name evidence="6" type="ORF">GGR25_004871</name>
</gene>
<evidence type="ECO:0000256" key="3">
    <source>
        <dbReference type="ARBA" id="ARBA00029596"/>
    </source>
</evidence>
<feature type="binding site" evidence="5">
    <location>
        <begin position="104"/>
        <end position="107"/>
    </location>
    <ligand>
        <name>substrate</name>
    </ligand>
</feature>
<evidence type="ECO:0000256" key="2">
    <source>
        <dbReference type="ARBA" id="ARBA00016549"/>
    </source>
</evidence>
<keyword evidence="5" id="KW-0460">Magnesium</keyword>
<feature type="binding site" evidence="5">
    <location>
        <position position="126"/>
    </location>
    <ligand>
        <name>substrate</name>
    </ligand>
</feature>
<dbReference type="InterPro" id="IPR005493">
    <property type="entry name" value="RraA/RraA-like"/>
</dbReference>
<comment type="cofactor">
    <cofactor evidence="5">
        <name>Mg(2+)</name>
        <dbReference type="ChEBI" id="CHEBI:18420"/>
    </cofactor>
</comment>
<protein>
    <recommendedName>
        <fullName evidence="2">Putative 4-hydroxy-4-methyl-2-oxoglutarate aldolase</fullName>
    </recommendedName>
    <alternativeName>
        <fullName evidence="3">Regulator of ribonuclease activity homolog</fullName>
    </alternativeName>
    <alternativeName>
        <fullName evidence="4">RraA-like protein</fullName>
    </alternativeName>
</protein>
<accession>A0A840AX73</accession>
<dbReference type="GO" id="GO:0046872">
    <property type="term" value="F:metal ion binding"/>
    <property type="evidence" value="ECO:0007669"/>
    <property type="project" value="UniProtKB-KW"/>
</dbReference>
<organism evidence="6 7">
    <name type="scientific">Kaistia hirudinis</name>
    <dbReference type="NCBI Taxonomy" id="1293440"/>
    <lineage>
        <taxon>Bacteria</taxon>
        <taxon>Pseudomonadati</taxon>
        <taxon>Pseudomonadota</taxon>
        <taxon>Alphaproteobacteria</taxon>
        <taxon>Hyphomicrobiales</taxon>
        <taxon>Kaistiaceae</taxon>
        <taxon>Kaistia</taxon>
    </lineage>
</organism>
<comment type="caution">
    <text evidence="6">The sequence shown here is derived from an EMBL/GenBank/DDBJ whole genome shotgun (WGS) entry which is preliminary data.</text>
</comment>
<dbReference type="Pfam" id="PF03737">
    <property type="entry name" value="RraA-like"/>
    <property type="match status" value="1"/>
</dbReference>
<dbReference type="SUPFAM" id="SSF89562">
    <property type="entry name" value="RraA-like"/>
    <property type="match status" value="1"/>
</dbReference>
<comment type="cofactor">
    <cofactor evidence="1">
        <name>a divalent metal cation</name>
        <dbReference type="ChEBI" id="CHEBI:60240"/>
    </cofactor>
</comment>
<name>A0A840AX73_9HYPH</name>
<dbReference type="Gene3D" id="3.50.30.40">
    <property type="entry name" value="Ribonuclease E inhibitor RraA/RraA-like"/>
    <property type="match status" value="1"/>
</dbReference>
<dbReference type="PANTHER" id="PTHR33254:SF4">
    <property type="entry name" value="4-HYDROXY-4-METHYL-2-OXOGLUTARATE ALDOLASE 3-RELATED"/>
    <property type="match status" value="1"/>
</dbReference>